<proteinExistence type="predicted"/>
<accession>A0A9Q3CG09</accession>
<dbReference type="EMBL" id="AVOT02006565">
    <property type="protein sequence ID" value="MBW0481905.1"/>
    <property type="molecule type" value="Genomic_DNA"/>
</dbReference>
<gene>
    <name evidence="1" type="ORF">O181_021620</name>
</gene>
<evidence type="ECO:0000313" key="2">
    <source>
        <dbReference type="Proteomes" id="UP000765509"/>
    </source>
</evidence>
<comment type="caution">
    <text evidence="1">The sequence shown here is derived from an EMBL/GenBank/DDBJ whole genome shotgun (WGS) entry which is preliminary data.</text>
</comment>
<evidence type="ECO:0000313" key="1">
    <source>
        <dbReference type="EMBL" id="MBW0481905.1"/>
    </source>
</evidence>
<protein>
    <submittedName>
        <fullName evidence="1">Uncharacterized protein</fullName>
    </submittedName>
</protein>
<dbReference type="Proteomes" id="UP000765509">
    <property type="component" value="Unassembled WGS sequence"/>
</dbReference>
<keyword evidence="2" id="KW-1185">Reference proteome</keyword>
<organism evidence="1 2">
    <name type="scientific">Austropuccinia psidii MF-1</name>
    <dbReference type="NCBI Taxonomy" id="1389203"/>
    <lineage>
        <taxon>Eukaryota</taxon>
        <taxon>Fungi</taxon>
        <taxon>Dikarya</taxon>
        <taxon>Basidiomycota</taxon>
        <taxon>Pucciniomycotina</taxon>
        <taxon>Pucciniomycetes</taxon>
        <taxon>Pucciniales</taxon>
        <taxon>Sphaerophragmiaceae</taxon>
        <taxon>Austropuccinia</taxon>
    </lineage>
</organism>
<dbReference type="AlphaFoldDB" id="A0A9Q3CG09"/>
<name>A0A9Q3CG09_9BASI</name>
<sequence length="112" mass="13023">MVRRFCAYVLELKYCDVFAYYWCTLLPELELEYQTSINASINQAPDTLEKEWTPRLNQNSLMKDLVEIHPTAASFKGILDKAGKHAVRCMEDSFSYAKDKWEKSHATPDLKL</sequence>
<dbReference type="OrthoDB" id="3158924at2759"/>
<reference evidence="1" key="1">
    <citation type="submission" date="2021-03" db="EMBL/GenBank/DDBJ databases">
        <title>Draft genome sequence of rust myrtle Austropuccinia psidii MF-1, a brazilian biotype.</title>
        <authorList>
            <person name="Quecine M.C."/>
            <person name="Pachon D.M.R."/>
            <person name="Bonatelli M.L."/>
            <person name="Correr F.H."/>
            <person name="Franceschini L.M."/>
            <person name="Leite T.F."/>
            <person name="Margarido G.R.A."/>
            <person name="Almeida C.A."/>
            <person name="Ferrarezi J.A."/>
            <person name="Labate C.A."/>
        </authorList>
    </citation>
    <scope>NUCLEOTIDE SEQUENCE</scope>
    <source>
        <strain evidence="1">MF-1</strain>
    </source>
</reference>